<comment type="similarity">
    <text evidence="1">Belongs to the short-chain dehydrogenases/reductases (SDR) family.</text>
</comment>
<keyword evidence="3" id="KW-0560">Oxidoreductase</keyword>
<dbReference type="GeneID" id="27703029"/>
<dbReference type="GO" id="GO:0016491">
    <property type="term" value="F:oxidoreductase activity"/>
    <property type="evidence" value="ECO:0007669"/>
    <property type="project" value="UniProtKB-KW"/>
</dbReference>
<dbReference type="PANTHER" id="PTHR24320:SF282">
    <property type="entry name" value="WW DOMAIN-CONTAINING OXIDOREDUCTASE"/>
    <property type="match status" value="1"/>
</dbReference>
<sequence>MVQGMLARSYMIRESPFGQTKASEGPWLEMEVFPRRDIGVGGIFALCAEIYFDQISLQSTLAKQVRKTVSPVPVAVMLQSKFSPDSLPVLNGKVFLVTGGNTGIGLSTVAGLASRGATVYMGARDESKARAAIQEIVKEHPNANIHIFRMDLTSLDNVVEAAREFFRRETRLHGLVNNAGIMGVPFSMTNDGYVIQFQTNYLSHWLLTYHLLPLMIATASSAEPGAVRIVNVTSDGHALFVPRKGIDFDDISLESSSSMTRYGQSKLANILHVKALHKKYGPEREDKGGPEIWVAAVHPGHIYTNLSKQATATAPATVLHTVAPIMRFVGVLHDRSKGALSSLFAIASPDFNRSDSGAYVVPYAKIGIPSDLARDDLLIEKLWSWSFEELKKKGKLDRLEPPNSVSIEG</sequence>
<proteinExistence type="inferred from homology"/>
<protein>
    <recommendedName>
        <fullName evidence="6">Oxidoreductase</fullName>
    </recommendedName>
</protein>
<dbReference type="PANTHER" id="PTHR24320">
    <property type="entry name" value="RETINOL DEHYDROGENASE"/>
    <property type="match status" value="1"/>
</dbReference>
<keyword evidence="2" id="KW-0521">NADP</keyword>
<dbReference type="InterPro" id="IPR036291">
    <property type="entry name" value="NAD(P)-bd_dom_sf"/>
</dbReference>
<dbReference type="Gene3D" id="3.40.50.720">
    <property type="entry name" value="NAD(P)-binding Rossmann-like Domain"/>
    <property type="match status" value="1"/>
</dbReference>
<dbReference type="EMBL" id="KN846996">
    <property type="protein sequence ID" value="KIW89248.1"/>
    <property type="molecule type" value="Genomic_DNA"/>
</dbReference>
<dbReference type="Pfam" id="PF00106">
    <property type="entry name" value="adh_short"/>
    <property type="match status" value="1"/>
</dbReference>
<dbReference type="AlphaFoldDB" id="A0A0D2H7G1"/>
<dbReference type="SUPFAM" id="SSF51735">
    <property type="entry name" value="NAD(P)-binding Rossmann-fold domains"/>
    <property type="match status" value="1"/>
</dbReference>
<dbReference type="InterPro" id="IPR002347">
    <property type="entry name" value="SDR_fam"/>
</dbReference>
<evidence type="ECO:0000256" key="3">
    <source>
        <dbReference type="ARBA" id="ARBA00023002"/>
    </source>
</evidence>
<gene>
    <name evidence="4" type="ORF">Z519_10101</name>
</gene>
<evidence type="ECO:0008006" key="6">
    <source>
        <dbReference type="Google" id="ProtNLM"/>
    </source>
</evidence>
<evidence type="ECO:0000256" key="1">
    <source>
        <dbReference type="ARBA" id="ARBA00006484"/>
    </source>
</evidence>
<reference evidence="4" key="1">
    <citation type="submission" date="2015-01" db="EMBL/GenBank/DDBJ databases">
        <title>The Genome Sequence of Cladophialophora bantiana CBS 173.52.</title>
        <authorList>
            <consortium name="The Broad Institute Genomics Platform"/>
            <person name="Cuomo C."/>
            <person name="de Hoog S."/>
            <person name="Gorbushina A."/>
            <person name="Stielow B."/>
            <person name="Teixiera M."/>
            <person name="Abouelleil A."/>
            <person name="Chapman S.B."/>
            <person name="Priest M."/>
            <person name="Young S.K."/>
            <person name="Wortman J."/>
            <person name="Nusbaum C."/>
            <person name="Birren B."/>
        </authorList>
    </citation>
    <scope>NUCLEOTIDE SEQUENCE [LARGE SCALE GENOMIC DNA]</scope>
    <source>
        <strain evidence="4">CBS 173.52</strain>
    </source>
</reference>
<dbReference type="RefSeq" id="XP_016615917.1">
    <property type="nucleotide sequence ID" value="XM_016767819.1"/>
</dbReference>
<dbReference type="VEuPathDB" id="FungiDB:Z519_10101"/>
<accession>A0A0D2H7G1</accession>
<evidence type="ECO:0000313" key="5">
    <source>
        <dbReference type="Proteomes" id="UP000053789"/>
    </source>
</evidence>
<dbReference type="OrthoDB" id="191139at2759"/>
<evidence type="ECO:0000313" key="4">
    <source>
        <dbReference type="EMBL" id="KIW89248.1"/>
    </source>
</evidence>
<evidence type="ECO:0000256" key="2">
    <source>
        <dbReference type="ARBA" id="ARBA00022857"/>
    </source>
</evidence>
<keyword evidence="5" id="KW-1185">Reference proteome</keyword>
<name>A0A0D2H7G1_CLAB1</name>
<organism evidence="4 5">
    <name type="scientific">Cladophialophora bantiana (strain ATCC 10958 / CBS 173.52 / CDC B-1940 / NIH 8579)</name>
    <name type="common">Xylohypha bantiana</name>
    <dbReference type="NCBI Taxonomy" id="1442370"/>
    <lineage>
        <taxon>Eukaryota</taxon>
        <taxon>Fungi</taxon>
        <taxon>Dikarya</taxon>
        <taxon>Ascomycota</taxon>
        <taxon>Pezizomycotina</taxon>
        <taxon>Eurotiomycetes</taxon>
        <taxon>Chaetothyriomycetidae</taxon>
        <taxon>Chaetothyriales</taxon>
        <taxon>Herpotrichiellaceae</taxon>
        <taxon>Cladophialophora</taxon>
    </lineage>
</organism>
<dbReference type="Proteomes" id="UP000053789">
    <property type="component" value="Unassembled WGS sequence"/>
</dbReference>
<dbReference type="HOGENOM" id="CLU_010194_44_6_1"/>
<dbReference type="PRINTS" id="PR00081">
    <property type="entry name" value="GDHRDH"/>
</dbReference>